<feature type="region of interest" description="Disordered" evidence="1">
    <location>
        <begin position="1"/>
        <end position="56"/>
    </location>
</feature>
<evidence type="ECO:0000256" key="1">
    <source>
        <dbReference type="SAM" id="MobiDB-lite"/>
    </source>
</evidence>
<sequence>MAKNYESENKNSKNSTNRAYESETNSQDCKNTYTKNSSKNKNRNSYESEEDTTSKY</sequence>
<feature type="compositionally biased region" description="Polar residues" evidence="1">
    <location>
        <begin position="18"/>
        <end position="29"/>
    </location>
</feature>
<dbReference type="EMBL" id="JACOOT010000040">
    <property type="protein sequence ID" value="MBC5652845.1"/>
    <property type="molecule type" value="Genomic_DNA"/>
</dbReference>
<feature type="compositionally biased region" description="Acidic residues" evidence="1">
    <location>
        <begin position="47"/>
        <end position="56"/>
    </location>
</feature>
<name>A0A8I0ALI9_9FIRM</name>
<organism evidence="2 3">
    <name type="scientific">Blautia segnis</name>
    <dbReference type="NCBI Taxonomy" id="2763030"/>
    <lineage>
        <taxon>Bacteria</taxon>
        <taxon>Bacillati</taxon>
        <taxon>Bacillota</taxon>
        <taxon>Clostridia</taxon>
        <taxon>Lachnospirales</taxon>
        <taxon>Lachnospiraceae</taxon>
        <taxon>Blautia</taxon>
    </lineage>
</organism>
<evidence type="ECO:0000313" key="3">
    <source>
        <dbReference type="Proteomes" id="UP000652847"/>
    </source>
</evidence>
<feature type="compositionally biased region" description="Low complexity" evidence="1">
    <location>
        <begin position="30"/>
        <end position="45"/>
    </location>
</feature>
<dbReference type="AlphaFoldDB" id="A0A8I0ALI9"/>
<dbReference type="RefSeq" id="WP_021926376.1">
    <property type="nucleotide sequence ID" value="NZ_JACOOT010000040.1"/>
</dbReference>
<dbReference type="Proteomes" id="UP000652847">
    <property type="component" value="Unassembled WGS sequence"/>
</dbReference>
<gene>
    <name evidence="2" type="ORF">H8S54_17520</name>
</gene>
<keyword evidence="3" id="KW-1185">Reference proteome</keyword>
<reference evidence="2 3" key="1">
    <citation type="submission" date="2020-08" db="EMBL/GenBank/DDBJ databases">
        <title>Genome public.</title>
        <authorList>
            <person name="Liu C."/>
            <person name="Sun Q."/>
        </authorList>
    </citation>
    <scope>NUCLEOTIDE SEQUENCE [LARGE SCALE GENOMIC DNA]</scope>
    <source>
        <strain evidence="2 3">BX17</strain>
    </source>
</reference>
<proteinExistence type="predicted"/>
<accession>A0A8I0ALI9</accession>
<evidence type="ECO:0000313" key="2">
    <source>
        <dbReference type="EMBL" id="MBC5652845.1"/>
    </source>
</evidence>
<feature type="compositionally biased region" description="Basic and acidic residues" evidence="1">
    <location>
        <begin position="1"/>
        <end position="11"/>
    </location>
</feature>
<protein>
    <submittedName>
        <fullName evidence="2">Uncharacterized protein</fullName>
    </submittedName>
</protein>
<comment type="caution">
    <text evidence="2">The sequence shown here is derived from an EMBL/GenBank/DDBJ whole genome shotgun (WGS) entry which is preliminary data.</text>
</comment>